<dbReference type="FunFam" id="3.30.300.30:FF:000008">
    <property type="entry name" value="2,3-dihydroxybenzoate-AMP ligase"/>
    <property type="match status" value="1"/>
</dbReference>
<dbReference type="Gene3D" id="3.40.50.12780">
    <property type="entry name" value="N-terminal domain of ligase-like"/>
    <property type="match status" value="1"/>
</dbReference>
<proteinExistence type="inferred from homology"/>
<protein>
    <submittedName>
        <fullName evidence="5">Long-chain fatty acid--CoA ligase</fullName>
    </submittedName>
</protein>
<dbReference type="InterPro" id="IPR045851">
    <property type="entry name" value="AMP-bd_C_sf"/>
</dbReference>
<gene>
    <name evidence="5" type="ORF">E0L93_13880</name>
</gene>
<dbReference type="InterPro" id="IPR042099">
    <property type="entry name" value="ANL_N_sf"/>
</dbReference>
<dbReference type="Proteomes" id="UP000295244">
    <property type="component" value="Unassembled WGS sequence"/>
</dbReference>
<evidence type="ECO:0000259" key="3">
    <source>
        <dbReference type="Pfam" id="PF00501"/>
    </source>
</evidence>
<dbReference type="CDD" id="cd05936">
    <property type="entry name" value="FC-FACS_FadD_like"/>
    <property type="match status" value="1"/>
</dbReference>
<comment type="similarity">
    <text evidence="1">Belongs to the ATP-dependent AMP-binding enzyme family.</text>
</comment>
<evidence type="ECO:0000313" key="5">
    <source>
        <dbReference type="EMBL" id="TCJ14825.1"/>
    </source>
</evidence>
<dbReference type="InterPro" id="IPR020845">
    <property type="entry name" value="AMP-binding_CS"/>
</dbReference>
<dbReference type="Pfam" id="PF00501">
    <property type="entry name" value="AMP-binding"/>
    <property type="match status" value="1"/>
</dbReference>
<dbReference type="RefSeq" id="WP_132692677.1">
    <property type="nucleotide sequence ID" value="NZ_SKBU01000031.1"/>
</dbReference>
<name>A0A4R1BCP1_9ACTN</name>
<dbReference type="OrthoDB" id="9803968at2"/>
<dbReference type="Gene3D" id="3.30.300.30">
    <property type="match status" value="1"/>
</dbReference>
<dbReference type="SUPFAM" id="SSF56801">
    <property type="entry name" value="Acetyl-CoA synthetase-like"/>
    <property type="match status" value="1"/>
</dbReference>
<dbReference type="PROSITE" id="PS00455">
    <property type="entry name" value="AMP_BINDING"/>
    <property type="match status" value="1"/>
</dbReference>
<feature type="domain" description="AMP-binding enzyme C-terminal" evidence="4">
    <location>
        <begin position="424"/>
        <end position="499"/>
    </location>
</feature>
<dbReference type="PANTHER" id="PTHR43767:SF1">
    <property type="entry name" value="NONRIBOSOMAL PEPTIDE SYNTHASE PES1 (EUROFUNG)-RELATED"/>
    <property type="match status" value="1"/>
</dbReference>
<evidence type="ECO:0000256" key="2">
    <source>
        <dbReference type="ARBA" id="ARBA00022598"/>
    </source>
</evidence>
<dbReference type="Pfam" id="PF13193">
    <property type="entry name" value="AMP-binding_C"/>
    <property type="match status" value="1"/>
</dbReference>
<dbReference type="InterPro" id="IPR000873">
    <property type="entry name" value="AMP-dep_synth/lig_dom"/>
</dbReference>
<evidence type="ECO:0000313" key="6">
    <source>
        <dbReference type="Proteomes" id="UP000295244"/>
    </source>
</evidence>
<evidence type="ECO:0000259" key="4">
    <source>
        <dbReference type="Pfam" id="PF13193"/>
    </source>
</evidence>
<sequence>MTLNLAVLLEESAKAHADKPALLLGEHRMAYAELRGAAKKFAGALEALGVEPGEKVAMMVPNVPQFAVAYYGILNRGAVVVPLNVLLKEDEIAYHLEDSDARALVVWEGFLEEAHKGFEKAAGCRELIVVEAPGGNGARDGMRGFAALLSEHPPEYELYQPMPDDTAVILYTSGTTGRPKGAELTHFNLFYNASYSADRLMDVTEDDVVIGALPLFHVFGQTCVMNTMLYKGGTIALIPRFEPDAALKTIQDARVTIFMGVPTMYQYLMRHPELESFDTSSLRLGISGGSAMPVEVLRAFEEKFGVTILEGYGLSETSPVASFNRSAEVRKAGSIGLPIWGTEVRVVDGNDREVPRGERGELVIRGHNVMKGYYKRPEATAEAMRNGWFHTGDVATQDEDGFLYIVDRVKDMILRGGYNIYPREVEEVLYQHPAVAECAVIGVPHEELGEEVRAVVALKPGESATEEEIISFVKDRVAAYKYPRSVVFMDELPKTATGKILKRELVPNREETKA</sequence>
<evidence type="ECO:0000256" key="1">
    <source>
        <dbReference type="ARBA" id="ARBA00006432"/>
    </source>
</evidence>
<keyword evidence="6" id="KW-1185">Reference proteome</keyword>
<comment type="caution">
    <text evidence="5">The sequence shown here is derived from an EMBL/GenBank/DDBJ whole genome shotgun (WGS) entry which is preliminary data.</text>
</comment>
<dbReference type="FunFam" id="3.40.50.12780:FF:000003">
    <property type="entry name" value="Long-chain-fatty-acid--CoA ligase FadD"/>
    <property type="match status" value="1"/>
</dbReference>
<dbReference type="PANTHER" id="PTHR43767">
    <property type="entry name" value="LONG-CHAIN-FATTY-ACID--COA LIGASE"/>
    <property type="match status" value="1"/>
</dbReference>
<dbReference type="GO" id="GO:0016878">
    <property type="term" value="F:acid-thiol ligase activity"/>
    <property type="evidence" value="ECO:0007669"/>
    <property type="project" value="UniProtKB-ARBA"/>
</dbReference>
<dbReference type="InterPro" id="IPR050237">
    <property type="entry name" value="ATP-dep_AMP-bd_enzyme"/>
</dbReference>
<dbReference type="AlphaFoldDB" id="A0A4R1BCP1"/>
<dbReference type="EMBL" id="SKBU01000031">
    <property type="protein sequence ID" value="TCJ14825.1"/>
    <property type="molecule type" value="Genomic_DNA"/>
</dbReference>
<keyword evidence="2 5" id="KW-0436">Ligase</keyword>
<reference evidence="5 6" key="1">
    <citation type="submission" date="2019-03" db="EMBL/GenBank/DDBJ databases">
        <title>Whole genome sequence of a novel Rubrobacter taiwanensis strain, isolated from Yellowstone National Park.</title>
        <authorList>
            <person name="Freed S."/>
            <person name="Ramaley R.F."/>
            <person name="Kyndt J.A."/>
        </authorList>
    </citation>
    <scope>NUCLEOTIDE SEQUENCE [LARGE SCALE GENOMIC DNA]</scope>
    <source>
        <strain evidence="5 6">Yellowstone</strain>
    </source>
</reference>
<organism evidence="5 6">
    <name type="scientific">Rubrobacter taiwanensis</name>
    <dbReference type="NCBI Taxonomy" id="185139"/>
    <lineage>
        <taxon>Bacteria</taxon>
        <taxon>Bacillati</taxon>
        <taxon>Actinomycetota</taxon>
        <taxon>Rubrobacteria</taxon>
        <taxon>Rubrobacterales</taxon>
        <taxon>Rubrobacteraceae</taxon>
        <taxon>Rubrobacter</taxon>
    </lineage>
</organism>
<dbReference type="InterPro" id="IPR025110">
    <property type="entry name" value="AMP-bd_C"/>
</dbReference>
<accession>A0A4R1BCP1</accession>
<feature type="domain" description="AMP-dependent synthetase/ligase" evidence="3">
    <location>
        <begin position="9"/>
        <end position="374"/>
    </location>
</feature>
<dbReference type="NCBIfam" id="NF004837">
    <property type="entry name" value="PRK06187.1"/>
    <property type="match status" value="1"/>
</dbReference>